<comment type="caution">
    <text evidence="1">The sequence shown here is derived from an EMBL/GenBank/DDBJ whole genome shotgun (WGS) entry which is preliminary data.</text>
</comment>
<evidence type="ECO:0000313" key="2">
    <source>
        <dbReference type="Proteomes" id="UP000605986"/>
    </source>
</evidence>
<evidence type="ECO:0000313" key="1">
    <source>
        <dbReference type="EMBL" id="KAF4423768.1"/>
    </source>
</evidence>
<feature type="non-terminal residue" evidence="1">
    <location>
        <position position="181"/>
    </location>
</feature>
<keyword evidence="2" id="KW-1185">Reference proteome</keyword>
<dbReference type="SUPFAM" id="SSF56322">
    <property type="entry name" value="ADC synthase"/>
    <property type="match status" value="1"/>
</dbReference>
<sequence>MIAGITTETIPTQSDIARSIQTVIEFVAANEGLEYFAYERNQLWHVGLGCQASLTIDPAGNLATIKKGEYQQQKPILSTIDREARDFLREHSDIGFKIFGYVGYNYAPHARGTPYTPGKWPLFTLMIPRHQITVGAESITVEGRDDKMFCSISNALRLAQASPIPRMIMSVDISQGATEYI</sequence>
<dbReference type="OrthoDB" id="1865897at2759"/>
<gene>
    <name evidence="1" type="ORF">F53441_14244</name>
</gene>
<accession>A0A8H4JF65</accession>
<reference evidence="1" key="1">
    <citation type="submission" date="2020-01" db="EMBL/GenBank/DDBJ databases">
        <title>Identification and distribution of gene clusters putatively required for synthesis of sphingolipid metabolism inhibitors in phylogenetically diverse species of the filamentous fungus Fusarium.</title>
        <authorList>
            <person name="Kim H.-S."/>
            <person name="Busman M."/>
            <person name="Brown D.W."/>
            <person name="Divon H."/>
            <person name="Uhlig S."/>
            <person name="Proctor R.H."/>
        </authorList>
    </citation>
    <scope>NUCLEOTIDE SEQUENCE</scope>
    <source>
        <strain evidence="1">NRRL 53441</strain>
    </source>
</reference>
<dbReference type="AlphaFoldDB" id="A0A8H4JF65"/>
<name>A0A8H4JF65_9HYPO</name>
<organism evidence="1 2">
    <name type="scientific">Fusarium austroafricanum</name>
    <dbReference type="NCBI Taxonomy" id="2364996"/>
    <lineage>
        <taxon>Eukaryota</taxon>
        <taxon>Fungi</taxon>
        <taxon>Dikarya</taxon>
        <taxon>Ascomycota</taxon>
        <taxon>Pezizomycotina</taxon>
        <taxon>Sordariomycetes</taxon>
        <taxon>Hypocreomycetidae</taxon>
        <taxon>Hypocreales</taxon>
        <taxon>Nectriaceae</taxon>
        <taxon>Fusarium</taxon>
        <taxon>Fusarium concolor species complex</taxon>
    </lineage>
</organism>
<protein>
    <submittedName>
        <fullName evidence="1">Putative TRP2-anthranilate synthase component I</fullName>
    </submittedName>
</protein>
<dbReference type="Gene3D" id="3.60.120.10">
    <property type="entry name" value="Anthranilate synthase"/>
    <property type="match status" value="1"/>
</dbReference>
<dbReference type="InterPro" id="IPR005801">
    <property type="entry name" value="ADC_synthase"/>
</dbReference>
<dbReference type="EMBL" id="JAADJG010001141">
    <property type="protein sequence ID" value="KAF4423768.1"/>
    <property type="molecule type" value="Genomic_DNA"/>
</dbReference>
<dbReference type="Proteomes" id="UP000605986">
    <property type="component" value="Unassembled WGS sequence"/>
</dbReference>
<proteinExistence type="predicted"/>